<accession>A0ABU6J064</accession>
<sequence>MIAAIAMCMLFLMPPNIVVSCGNYDILHFFRLAQYVCVAVAFAAYLIRGRHTSFSVLVLLYAVFGLVTTVAGGGPILGGVRSLLPTVAAILLAYSLADRHRAELLWGVLWICSLLTLVNVVVTLIVPIGTPLLHELSTTTFLGNRNSFSRYYLSALFASALLDHPSGRLASPRTIAILVLSVVQSVLAFSSTSFVELVFVAVGYCMIRNQRLRKVLTASMYAVVCLAFFFLFVIFRVQGLFGIVIEGVFGKRLDFSGRTDIWDKAIEAMDGEHLLLGYYKGHSTPLGLVLGEPCWTAHNAILDLLVWGGLIALILVLGFVGVVCWRLFETRGMRLSAVYSLCLGANFIGGLMESIMFPYFGFFVGLAYADPLLRTGDKPSGPHLRARVPLNRSKSFS</sequence>
<comment type="subcellular location">
    <subcellularLocation>
        <location evidence="1">Membrane</location>
        <topology evidence="1">Multi-pass membrane protein</topology>
    </subcellularLocation>
</comment>
<comment type="caution">
    <text evidence="7">The sequence shown here is derived from an EMBL/GenBank/DDBJ whole genome shotgun (WGS) entry which is preliminary data.</text>
</comment>
<keyword evidence="7" id="KW-0436">Ligase</keyword>
<feature type="transmembrane region" description="Helical" evidence="5">
    <location>
        <begin position="340"/>
        <end position="369"/>
    </location>
</feature>
<protein>
    <submittedName>
        <fullName evidence="7">O-antigen ligase family protein</fullName>
    </submittedName>
</protein>
<feature type="transmembrane region" description="Helical" evidence="5">
    <location>
        <begin position="219"/>
        <end position="245"/>
    </location>
</feature>
<feature type="transmembrane region" description="Helical" evidence="5">
    <location>
        <begin position="305"/>
        <end position="328"/>
    </location>
</feature>
<reference evidence="7 8" key="1">
    <citation type="submission" date="2024-01" db="EMBL/GenBank/DDBJ databases">
        <title>novel species in genus Adlercreutzia.</title>
        <authorList>
            <person name="Liu X."/>
        </authorList>
    </citation>
    <scope>NUCLEOTIDE SEQUENCE [LARGE SCALE GENOMIC DNA]</scope>
    <source>
        <strain evidence="7 8">R22</strain>
    </source>
</reference>
<keyword evidence="4 5" id="KW-0472">Membrane</keyword>
<evidence type="ECO:0000313" key="8">
    <source>
        <dbReference type="Proteomes" id="UP001343724"/>
    </source>
</evidence>
<dbReference type="GO" id="GO:0016874">
    <property type="term" value="F:ligase activity"/>
    <property type="evidence" value="ECO:0007669"/>
    <property type="project" value="UniProtKB-KW"/>
</dbReference>
<feature type="transmembrane region" description="Helical" evidence="5">
    <location>
        <begin position="54"/>
        <end position="73"/>
    </location>
</feature>
<evidence type="ECO:0000313" key="7">
    <source>
        <dbReference type="EMBL" id="MEC4295534.1"/>
    </source>
</evidence>
<evidence type="ECO:0000256" key="4">
    <source>
        <dbReference type="ARBA" id="ARBA00023136"/>
    </source>
</evidence>
<keyword evidence="3 5" id="KW-1133">Transmembrane helix</keyword>
<organism evidence="7 8">
    <name type="scientific">Adlercreutzia shanghongiae</name>
    <dbReference type="NCBI Taxonomy" id="3111773"/>
    <lineage>
        <taxon>Bacteria</taxon>
        <taxon>Bacillati</taxon>
        <taxon>Actinomycetota</taxon>
        <taxon>Coriobacteriia</taxon>
        <taxon>Eggerthellales</taxon>
        <taxon>Eggerthellaceae</taxon>
        <taxon>Adlercreutzia</taxon>
    </lineage>
</organism>
<keyword evidence="2 5" id="KW-0812">Transmembrane</keyword>
<evidence type="ECO:0000259" key="6">
    <source>
        <dbReference type="Pfam" id="PF04932"/>
    </source>
</evidence>
<keyword evidence="8" id="KW-1185">Reference proteome</keyword>
<evidence type="ECO:0000256" key="5">
    <source>
        <dbReference type="SAM" id="Phobius"/>
    </source>
</evidence>
<evidence type="ECO:0000256" key="2">
    <source>
        <dbReference type="ARBA" id="ARBA00022692"/>
    </source>
</evidence>
<feature type="transmembrane region" description="Helical" evidence="5">
    <location>
        <begin position="79"/>
        <end position="97"/>
    </location>
</feature>
<dbReference type="Proteomes" id="UP001343724">
    <property type="component" value="Unassembled WGS sequence"/>
</dbReference>
<proteinExistence type="predicted"/>
<dbReference type="RefSeq" id="WP_326454979.1">
    <property type="nucleotide sequence ID" value="NZ_JAYMFH010000014.1"/>
</dbReference>
<feature type="domain" description="O-antigen ligase-related" evidence="6">
    <location>
        <begin position="177"/>
        <end position="317"/>
    </location>
</feature>
<dbReference type="InterPro" id="IPR007016">
    <property type="entry name" value="O-antigen_ligase-rel_domated"/>
</dbReference>
<dbReference type="EMBL" id="JAYMFH010000014">
    <property type="protein sequence ID" value="MEC4295534.1"/>
    <property type="molecule type" value="Genomic_DNA"/>
</dbReference>
<evidence type="ECO:0000256" key="3">
    <source>
        <dbReference type="ARBA" id="ARBA00022989"/>
    </source>
</evidence>
<feature type="transmembrane region" description="Helical" evidence="5">
    <location>
        <begin position="175"/>
        <end position="207"/>
    </location>
</feature>
<evidence type="ECO:0000256" key="1">
    <source>
        <dbReference type="ARBA" id="ARBA00004141"/>
    </source>
</evidence>
<gene>
    <name evidence="7" type="ORF">VJ920_09440</name>
</gene>
<feature type="transmembrane region" description="Helical" evidence="5">
    <location>
        <begin position="30"/>
        <end position="47"/>
    </location>
</feature>
<dbReference type="Pfam" id="PF04932">
    <property type="entry name" value="Wzy_C"/>
    <property type="match status" value="1"/>
</dbReference>
<name>A0ABU6J064_9ACTN</name>
<feature type="transmembrane region" description="Helical" evidence="5">
    <location>
        <begin position="104"/>
        <end position="128"/>
    </location>
</feature>